<keyword evidence="6" id="KW-1185">Reference proteome</keyword>
<dbReference type="InterPro" id="IPR008920">
    <property type="entry name" value="TF_FadR/GntR_C"/>
</dbReference>
<dbReference type="Proteomes" id="UP001184614">
    <property type="component" value="Unassembled WGS sequence"/>
</dbReference>
<evidence type="ECO:0000256" key="2">
    <source>
        <dbReference type="ARBA" id="ARBA00023125"/>
    </source>
</evidence>
<gene>
    <name evidence="5" type="ORF">J2782_003160</name>
</gene>
<dbReference type="RefSeq" id="WP_310014186.1">
    <property type="nucleotide sequence ID" value="NZ_JAVDQT010000005.1"/>
</dbReference>
<feature type="domain" description="GntR C-terminal" evidence="4">
    <location>
        <begin position="16"/>
        <end position="54"/>
    </location>
</feature>
<evidence type="ECO:0000256" key="1">
    <source>
        <dbReference type="ARBA" id="ARBA00023015"/>
    </source>
</evidence>
<evidence type="ECO:0000256" key="3">
    <source>
        <dbReference type="ARBA" id="ARBA00023163"/>
    </source>
</evidence>
<evidence type="ECO:0000259" key="4">
    <source>
        <dbReference type="Pfam" id="PF07729"/>
    </source>
</evidence>
<proteinExistence type="predicted"/>
<name>A0ABU1MBL1_9HYPH</name>
<organism evidence="5 6">
    <name type="scientific">Brucella pseudogrignonensis</name>
    <dbReference type="NCBI Taxonomy" id="419475"/>
    <lineage>
        <taxon>Bacteria</taxon>
        <taxon>Pseudomonadati</taxon>
        <taxon>Pseudomonadota</taxon>
        <taxon>Alphaproteobacteria</taxon>
        <taxon>Hyphomicrobiales</taxon>
        <taxon>Brucellaceae</taxon>
        <taxon>Brucella/Ochrobactrum group</taxon>
        <taxon>Brucella</taxon>
    </lineage>
</organism>
<accession>A0ABU1MBL1</accession>
<keyword evidence="1" id="KW-0805">Transcription regulation</keyword>
<comment type="caution">
    <text evidence="5">The sequence shown here is derived from an EMBL/GenBank/DDBJ whole genome shotgun (WGS) entry which is preliminary data.</text>
</comment>
<evidence type="ECO:0000313" key="5">
    <source>
        <dbReference type="EMBL" id="MDR6433414.1"/>
    </source>
</evidence>
<dbReference type="EMBL" id="JAVDQT010000005">
    <property type="protein sequence ID" value="MDR6433414.1"/>
    <property type="molecule type" value="Genomic_DNA"/>
</dbReference>
<reference evidence="5 6" key="1">
    <citation type="submission" date="2023-07" db="EMBL/GenBank/DDBJ databases">
        <title>Sorghum-associated microbial communities from plants grown in Nebraska, USA.</title>
        <authorList>
            <person name="Schachtman D."/>
        </authorList>
    </citation>
    <scope>NUCLEOTIDE SEQUENCE [LARGE SCALE GENOMIC DNA]</scope>
    <source>
        <strain evidence="5 6">DS1730</strain>
    </source>
</reference>
<dbReference type="SUPFAM" id="SSF48008">
    <property type="entry name" value="GntR ligand-binding domain-like"/>
    <property type="match status" value="1"/>
</dbReference>
<sequence length="103" mass="11441">MKMLPQPAFSRNLNPALITPEFIQNTVVEHRSICETISARHAEQARAAMQAHLTRNHQRYRGLSGSIGSPLAILQNLSRLSECEANSSKKVKNYGLLLTAKKS</sequence>
<keyword evidence="2" id="KW-0238">DNA-binding</keyword>
<keyword evidence="3" id="KW-0804">Transcription</keyword>
<evidence type="ECO:0000313" key="6">
    <source>
        <dbReference type="Proteomes" id="UP001184614"/>
    </source>
</evidence>
<dbReference type="InterPro" id="IPR011711">
    <property type="entry name" value="GntR_C"/>
</dbReference>
<dbReference type="Gene3D" id="1.20.120.530">
    <property type="entry name" value="GntR ligand-binding domain-like"/>
    <property type="match status" value="1"/>
</dbReference>
<dbReference type="Pfam" id="PF07729">
    <property type="entry name" value="FCD"/>
    <property type="match status" value="1"/>
</dbReference>
<protein>
    <recommendedName>
        <fullName evidence="4">GntR C-terminal domain-containing protein</fullName>
    </recommendedName>
</protein>